<feature type="transmembrane region" description="Helical" evidence="1">
    <location>
        <begin position="7"/>
        <end position="26"/>
    </location>
</feature>
<dbReference type="Gene3D" id="1.10.530.10">
    <property type="match status" value="1"/>
</dbReference>
<keyword evidence="1" id="KW-0472">Membrane</keyword>
<dbReference type="PANTHER" id="PTHR40572">
    <property type="entry name" value="PROTEIN BAX"/>
    <property type="match status" value="1"/>
</dbReference>
<dbReference type="InterPro" id="IPR002901">
    <property type="entry name" value="MGlyc_endo_b_GlcNAc-like_dom"/>
</dbReference>
<feature type="domain" description="Mannosyl-glycoprotein endo-beta-N-acetylglucosamidase-like" evidence="2">
    <location>
        <begin position="121"/>
        <end position="252"/>
    </location>
</feature>
<evidence type="ECO:0000313" key="3">
    <source>
        <dbReference type="EMBL" id="TAA48130.1"/>
    </source>
</evidence>
<protein>
    <recommendedName>
        <fullName evidence="2">Mannosyl-glycoprotein endo-beta-N-acetylglucosamidase-like domain-containing protein</fullName>
    </recommendedName>
</protein>
<reference evidence="4" key="1">
    <citation type="submission" date="2019-02" db="EMBL/GenBank/DDBJ databases">
        <title>Draft genome sequence of Muricauda sp. 176CP4-71.</title>
        <authorList>
            <person name="Park J.-S."/>
        </authorList>
    </citation>
    <scope>NUCLEOTIDE SEQUENCE [LARGE SCALE GENOMIC DNA]</scope>
    <source>
        <strain evidence="4">176GS2-150</strain>
    </source>
</reference>
<comment type="caution">
    <text evidence="3">The sequence shown here is derived from an EMBL/GenBank/DDBJ whole genome shotgun (WGS) entry which is preliminary data.</text>
</comment>
<dbReference type="PANTHER" id="PTHR40572:SF1">
    <property type="entry name" value="PROTEIN BAX"/>
    <property type="match status" value="1"/>
</dbReference>
<dbReference type="InterPro" id="IPR053195">
    <property type="entry name" value="Bax-like"/>
</dbReference>
<name>A0ABY1WTR5_9GAMM</name>
<dbReference type="RefSeq" id="WP_130565608.1">
    <property type="nucleotide sequence ID" value="NZ_SHLY01000001.1"/>
</dbReference>
<gene>
    <name evidence="3" type="ORF">EXY25_02500</name>
</gene>
<evidence type="ECO:0000256" key="1">
    <source>
        <dbReference type="SAM" id="Phobius"/>
    </source>
</evidence>
<organism evidence="3 4">
    <name type="scientific">Corallincola spongiicola</name>
    <dbReference type="NCBI Taxonomy" id="2520508"/>
    <lineage>
        <taxon>Bacteria</taxon>
        <taxon>Pseudomonadati</taxon>
        <taxon>Pseudomonadota</taxon>
        <taxon>Gammaproteobacteria</taxon>
        <taxon>Alteromonadales</taxon>
        <taxon>Psychromonadaceae</taxon>
        <taxon>Corallincola</taxon>
    </lineage>
</organism>
<proteinExistence type="predicted"/>
<dbReference type="Proteomes" id="UP000292544">
    <property type="component" value="Unassembled WGS sequence"/>
</dbReference>
<accession>A0ABY1WTR5</accession>
<keyword evidence="1" id="KW-0812">Transmembrane</keyword>
<evidence type="ECO:0000313" key="4">
    <source>
        <dbReference type="Proteomes" id="UP000292544"/>
    </source>
</evidence>
<keyword evidence="1" id="KW-1133">Transmembrane helix</keyword>
<dbReference type="EMBL" id="SHLY01000001">
    <property type="protein sequence ID" value="TAA48130.1"/>
    <property type="molecule type" value="Genomic_DNA"/>
</dbReference>
<evidence type="ECO:0000259" key="2">
    <source>
        <dbReference type="Pfam" id="PF01832"/>
    </source>
</evidence>
<sequence length="262" mass="29928">MVTRDTRFIFSIALISVLSLSMISYFRTPDVVEKEEVASAKDLPDFAAIGDVKTKKIAFFRYLKPFVMANNAEILEMRRQVEGFLDELQAKGSLSAKSLYQLQAIAVRYRIQSFSVSDESLNRLLKRLDILPYELVLVQAANESAWGTSRFAREGYNLFGLWCYRQGCGMVPKARNDGAVHEVARFASMEEAVYAYFLNLNTHPTYKPLRDIRQAQREEQRQINANELVSGLVGYSERGEAYVEELAAMLRYNAKLFTELTQ</sequence>
<dbReference type="Pfam" id="PF01832">
    <property type="entry name" value="Glucosaminidase"/>
    <property type="match status" value="1"/>
</dbReference>
<keyword evidence="4" id="KW-1185">Reference proteome</keyword>